<keyword evidence="7" id="KW-0862">Zinc</keyword>
<dbReference type="Pfam" id="PF13639">
    <property type="entry name" value="zf-RING_2"/>
    <property type="match status" value="1"/>
</dbReference>
<evidence type="ECO:0000256" key="6">
    <source>
        <dbReference type="ARBA" id="ARBA00022786"/>
    </source>
</evidence>
<dbReference type="InterPro" id="IPR013083">
    <property type="entry name" value="Znf_RING/FYVE/PHD"/>
</dbReference>
<dbReference type="FunFam" id="3.30.40.10:FF:000022">
    <property type="entry name" value="E3 ubiquitin-protein ligase RING1-like"/>
    <property type="match status" value="1"/>
</dbReference>
<dbReference type="CDD" id="cd16667">
    <property type="entry name" value="RING-H2_RNF126-like"/>
    <property type="match status" value="1"/>
</dbReference>
<dbReference type="EMBL" id="OX459121">
    <property type="protein sequence ID" value="CAI9103891.1"/>
    <property type="molecule type" value="Genomic_DNA"/>
</dbReference>
<dbReference type="GO" id="GO:0008270">
    <property type="term" value="F:zinc ion binding"/>
    <property type="evidence" value="ECO:0007669"/>
    <property type="project" value="UniProtKB-KW"/>
</dbReference>
<dbReference type="GO" id="GO:0061630">
    <property type="term" value="F:ubiquitin protein ligase activity"/>
    <property type="evidence" value="ECO:0007669"/>
    <property type="project" value="UniProtKB-EC"/>
</dbReference>
<dbReference type="Proteomes" id="UP001161247">
    <property type="component" value="Chromosome 4"/>
</dbReference>
<dbReference type="GO" id="GO:0016567">
    <property type="term" value="P:protein ubiquitination"/>
    <property type="evidence" value="ECO:0007669"/>
    <property type="project" value="TreeGrafter"/>
</dbReference>
<evidence type="ECO:0000256" key="1">
    <source>
        <dbReference type="ARBA" id="ARBA00000900"/>
    </source>
</evidence>
<dbReference type="AlphaFoldDB" id="A0AAV1D8X1"/>
<dbReference type="InterPro" id="IPR001841">
    <property type="entry name" value="Znf_RING"/>
</dbReference>
<dbReference type="EC" id="2.3.2.27" evidence="2"/>
<evidence type="ECO:0000256" key="4">
    <source>
        <dbReference type="ARBA" id="ARBA00022723"/>
    </source>
</evidence>
<dbReference type="PANTHER" id="PTHR15710">
    <property type="entry name" value="E3 UBIQUITIN-PROTEIN LIGASE PRAJA"/>
    <property type="match status" value="1"/>
</dbReference>
<keyword evidence="6" id="KW-0833">Ubl conjugation pathway</keyword>
<evidence type="ECO:0000256" key="7">
    <source>
        <dbReference type="ARBA" id="ARBA00022833"/>
    </source>
</evidence>
<dbReference type="PROSITE" id="PS50089">
    <property type="entry name" value="ZF_RING_2"/>
    <property type="match status" value="1"/>
</dbReference>
<evidence type="ECO:0000259" key="9">
    <source>
        <dbReference type="PROSITE" id="PS50089"/>
    </source>
</evidence>
<dbReference type="SUPFAM" id="SSF57850">
    <property type="entry name" value="RING/U-box"/>
    <property type="match status" value="1"/>
</dbReference>
<evidence type="ECO:0000313" key="10">
    <source>
        <dbReference type="EMBL" id="CAI9103891.1"/>
    </source>
</evidence>
<feature type="domain" description="RING-type" evidence="9">
    <location>
        <begin position="191"/>
        <end position="232"/>
    </location>
</feature>
<protein>
    <recommendedName>
        <fullName evidence="2">RING-type E3 ubiquitin transferase</fullName>
        <ecNumber evidence="2">2.3.2.27</ecNumber>
    </recommendedName>
</protein>
<accession>A0AAV1D8X1</accession>
<sequence length="324" mass="37545">MSLPLPPRSRVTVNGIQRMRTYHYYWCRYCQRSIRTTTTNPSEIICPRCFRELRYELDLSNPRLLFSDHHMMIIPNARPEPQPSRLLDALSLMLDPSLRHQNMDETQHRRRARVLIQFIGPDQLPPRRENLIPGISNTRQAGVVHEAGLEGLIQELTQNDRPGPPPAPVSAIEALPIIVLTQNHLENDSNCPVCKDDFEIGGEARELPCKHFYHSDCILPWLHIHNTCPVCRFELTGSSCNENLQEGQGDNFHEQEEEEEEVSSSFQRNWIMQLFSRWPFSLFSSWAFQFLNVTENRTSSGRSRRHELDLVAQLSEYTGLHLLP</sequence>
<dbReference type="Gene3D" id="3.30.40.10">
    <property type="entry name" value="Zinc/RING finger domain, C3HC4 (zinc finger)"/>
    <property type="match status" value="1"/>
</dbReference>
<dbReference type="GO" id="GO:0005737">
    <property type="term" value="C:cytoplasm"/>
    <property type="evidence" value="ECO:0007669"/>
    <property type="project" value="TreeGrafter"/>
</dbReference>
<dbReference type="SMART" id="SM00184">
    <property type="entry name" value="RING"/>
    <property type="match status" value="1"/>
</dbReference>
<keyword evidence="5 8" id="KW-0863">Zinc-finger</keyword>
<gene>
    <name evidence="10" type="ORF">OLC1_LOCUS12940</name>
</gene>
<evidence type="ECO:0000256" key="2">
    <source>
        <dbReference type="ARBA" id="ARBA00012483"/>
    </source>
</evidence>
<evidence type="ECO:0000313" key="11">
    <source>
        <dbReference type="Proteomes" id="UP001161247"/>
    </source>
</evidence>
<dbReference type="PANTHER" id="PTHR15710:SF116">
    <property type="entry name" value="RING_U-BOX SUPERFAMILY PROTEIN"/>
    <property type="match status" value="1"/>
</dbReference>
<keyword evidence="11" id="KW-1185">Reference proteome</keyword>
<comment type="catalytic activity">
    <reaction evidence="1">
        <text>S-ubiquitinyl-[E2 ubiquitin-conjugating enzyme]-L-cysteine + [acceptor protein]-L-lysine = [E2 ubiquitin-conjugating enzyme]-L-cysteine + N(6)-ubiquitinyl-[acceptor protein]-L-lysine.</text>
        <dbReference type="EC" id="2.3.2.27"/>
    </reaction>
</comment>
<proteinExistence type="predicted"/>
<reference evidence="10" key="1">
    <citation type="submission" date="2023-03" db="EMBL/GenBank/DDBJ databases">
        <authorList>
            <person name="Julca I."/>
        </authorList>
    </citation>
    <scope>NUCLEOTIDE SEQUENCE</scope>
</reference>
<name>A0AAV1D8X1_OLDCO</name>
<organism evidence="10 11">
    <name type="scientific">Oldenlandia corymbosa var. corymbosa</name>
    <dbReference type="NCBI Taxonomy" id="529605"/>
    <lineage>
        <taxon>Eukaryota</taxon>
        <taxon>Viridiplantae</taxon>
        <taxon>Streptophyta</taxon>
        <taxon>Embryophyta</taxon>
        <taxon>Tracheophyta</taxon>
        <taxon>Spermatophyta</taxon>
        <taxon>Magnoliopsida</taxon>
        <taxon>eudicotyledons</taxon>
        <taxon>Gunneridae</taxon>
        <taxon>Pentapetalae</taxon>
        <taxon>asterids</taxon>
        <taxon>lamiids</taxon>
        <taxon>Gentianales</taxon>
        <taxon>Rubiaceae</taxon>
        <taxon>Rubioideae</taxon>
        <taxon>Spermacoceae</taxon>
        <taxon>Hedyotis-Oldenlandia complex</taxon>
        <taxon>Oldenlandia</taxon>
    </lineage>
</organism>
<evidence type="ECO:0000256" key="8">
    <source>
        <dbReference type="PROSITE-ProRule" id="PRU00175"/>
    </source>
</evidence>
<keyword evidence="4" id="KW-0479">Metal-binding</keyword>
<evidence type="ECO:0000256" key="3">
    <source>
        <dbReference type="ARBA" id="ARBA00022679"/>
    </source>
</evidence>
<evidence type="ECO:0000256" key="5">
    <source>
        <dbReference type="ARBA" id="ARBA00022771"/>
    </source>
</evidence>
<keyword evidence="3" id="KW-0808">Transferase</keyword>